<dbReference type="InterPro" id="IPR017926">
    <property type="entry name" value="GATASE"/>
</dbReference>
<dbReference type="EMBL" id="JAEDAF010000019">
    <property type="protein sequence ID" value="MBH8581662.1"/>
    <property type="molecule type" value="Genomic_DNA"/>
</dbReference>
<keyword evidence="2" id="KW-0378">Hydrolase</keyword>
<protein>
    <submittedName>
        <fullName evidence="2">Gamma-glutamyl-gamma-aminobutyrate hydrolase family protein</fullName>
    </submittedName>
</protein>
<dbReference type="CDD" id="cd01741">
    <property type="entry name" value="GATase1_1"/>
    <property type="match status" value="1"/>
</dbReference>
<dbReference type="PROSITE" id="PS51273">
    <property type="entry name" value="GATASE_TYPE_1"/>
    <property type="match status" value="1"/>
</dbReference>
<dbReference type="Pfam" id="PF00117">
    <property type="entry name" value="GATase"/>
    <property type="match status" value="1"/>
</dbReference>
<gene>
    <name evidence="2" type="ORF">I7V36_16295</name>
</gene>
<dbReference type="PANTHER" id="PTHR42695:SF5">
    <property type="entry name" value="GLUTAMINE AMIDOTRANSFERASE YLR126C-RELATED"/>
    <property type="match status" value="1"/>
</dbReference>
<dbReference type="Proteomes" id="UP000651738">
    <property type="component" value="Unassembled WGS sequence"/>
</dbReference>
<dbReference type="SUPFAM" id="SSF52317">
    <property type="entry name" value="Class I glutamine amidotransferase-like"/>
    <property type="match status" value="1"/>
</dbReference>
<comment type="caution">
    <text evidence="2">The sequence shown here is derived from an EMBL/GenBank/DDBJ whole genome shotgun (WGS) entry which is preliminary data.</text>
</comment>
<dbReference type="InterPro" id="IPR044992">
    <property type="entry name" value="ChyE-like"/>
</dbReference>
<accession>A0ABD4L7B6</accession>
<dbReference type="InterPro" id="IPR029062">
    <property type="entry name" value="Class_I_gatase-like"/>
</dbReference>
<organism evidence="2 3">
    <name type="scientific">Bisbaumannia pacifica</name>
    <dbReference type="NCBI Taxonomy" id="77098"/>
    <lineage>
        <taxon>Bacteria</taxon>
        <taxon>Pseudomonadati</taxon>
        <taxon>Pseudomonadota</taxon>
        <taxon>Gammaproteobacteria</taxon>
        <taxon>Oceanospirillales</taxon>
        <taxon>Halomonadaceae</taxon>
        <taxon>Bisbaumannia</taxon>
    </lineage>
</organism>
<dbReference type="Gene3D" id="3.40.50.880">
    <property type="match status" value="1"/>
</dbReference>
<feature type="domain" description="Glutamine amidotransferase" evidence="1">
    <location>
        <begin position="45"/>
        <end position="171"/>
    </location>
</feature>
<reference evidence="2 3" key="1">
    <citation type="submission" date="2020-12" db="EMBL/GenBank/DDBJ databases">
        <title>Draft genome sequence of Halomonas pacifica strain CARE-V15.</title>
        <authorList>
            <person name="Vignesh N."/>
            <person name="Thabitha A."/>
            <person name="Saravanan R."/>
            <person name="Manigandan V."/>
        </authorList>
    </citation>
    <scope>NUCLEOTIDE SEQUENCE [LARGE SCALE GENOMIC DNA]</scope>
    <source>
        <strain evidence="2 3">CARE-V15</strain>
    </source>
</reference>
<dbReference type="AlphaFoldDB" id="A0ABD4L7B6"/>
<evidence type="ECO:0000259" key="1">
    <source>
        <dbReference type="Pfam" id="PF00117"/>
    </source>
</evidence>
<dbReference type="RefSeq" id="WP_198058441.1">
    <property type="nucleotide sequence ID" value="NZ_JAEDAF010000019.1"/>
</dbReference>
<evidence type="ECO:0000313" key="2">
    <source>
        <dbReference type="EMBL" id="MBH8581662.1"/>
    </source>
</evidence>
<proteinExistence type="predicted"/>
<dbReference type="PANTHER" id="PTHR42695">
    <property type="entry name" value="GLUTAMINE AMIDOTRANSFERASE YLR126C-RELATED"/>
    <property type="match status" value="1"/>
</dbReference>
<name>A0ABD4L7B6_9GAMM</name>
<sequence>MKPRRALAVLHSPSDVPGTLPEVLAEHGIALQTHLVSDPLPPPETLEMVVVMGSPESAYDARLPWLEAELHWLKAVIDAGVPTLGICFGSQLLARALGGTALAAGEAEIGWTPLRDRHPDWHHPGPWLNFHFDTFRLPDHVTLLAATALAPQAFRHGSAWGVQFHPEITVAMFDTWLGDWRKSEEGRRFLAEAGDLPRRLRDEIARRQPDNSANFRRLMGDFLSAIAAPEKEIS</sequence>
<evidence type="ECO:0000313" key="3">
    <source>
        <dbReference type="Proteomes" id="UP000651738"/>
    </source>
</evidence>
<dbReference type="GO" id="GO:0016787">
    <property type="term" value="F:hydrolase activity"/>
    <property type="evidence" value="ECO:0007669"/>
    <property type="project" value="UniProtKB-KW"/>
</dbReference>